<sequence length="355" mass="36883">MATSKAKSKLAAILGVAALSLSLTACGGSDNADNGTAKGGSDGPTYIYLTNDPIGVNKFLESGKIGVEKAAEKHGGTAKVYEGNSDQTSIRQNMDQAIAENPDYIVTITYSYTDVAFEYAERYPDQKFIHIDDCPAGPYPSNMYCAVFREHEAAYLLGYEAGLLTKSNRVGSVGAVDIPFIHRYTDAYAAGAKAANPAVSDQQLFIGGDSPFSDPARAKEQASALVAQGVDHIFAVASGSNGGIFEATGSGGVTGYGVDVNQCPLTPGGVGDGTLKLMDSLIPQLIDKIDAGQAESFSSFGLAEGGMDLVSLAPGAAESQCTVMDHPDVVAKLAEIKQKIIDGEITPPDATGKFN</sequence>
<keyword evidence="11" id="KW-1185">Reference proteome</keyword>
<feature type="chain" id="PRO_5043970478" evidence="7">
    <location>
        <begin position="26"/>
        <end position="355"/>
    </location>
</feature>
<comment type="similarity">
    <text evidence="2">Belongs to the BMP lipoprotein family.</text>
</comment>
<dbReference type="InterPro" id="IPR028082">
    <property type="entry name" value="Peripla_BP_I"/>
</dbReference>
<dbReference type="PROSITE" id="PS51257">
    <property type="entry name" value="PROKAR_LIPOPROTEIN"/>
    <property type="match status" value="1"/>
</dbReference>
<keyword evidence="3" id="KW-1003">Cell membrane</keyword>
<proteinExistence type="inferred from homology"/>
<name>A0AAW9HDE6_9ACTO</name>
<evidence type="ECO:0000256" key="1">
    <source>
        <dbReference type="ARBA" id="ARBA00004193"/>
    </source>
</evidence>
<evidence type="ECO:0000313" key="9">
    <source>
        <dbReference type="EMBL" id="MDY5140713.1"/>
    </source>
</evidence>
<gene>
    <name evidence="9" type="ORF">R6G74_05220</name>
    <name evidence="10" type="ORF">R6P33_04925</name>
</gene>
<evidence type="ECO:0000313" key="12">
    <source>
        <dbReference type="Proteomes" id="UP001288320"/>
    </source>
</evidence>
<feature type="signal peptide" evidence="7">
    <location>
        <begin position="1"/>
        <end position="25"/>
    </location>
</feature>
<dbReference type="Pfam" id="PF02608">
    <property type="entry name" value="Bmp"/>
    <property type="match status" value="1"/>
</dbReference>
<dbReference type="Proteomes" id="UP001284901">
    <property type="component" value="Unassembled WGS sequence"/>
</dbReference>
<evidence type="ECO:0000256" key="4">
    <source>
        <dbReference type="ARBA" id="ARBA00022729"/>
    </source>
</evidence>
<dbReference type="AlphaFoldDB" id="A0AAW9HDE6"/>
<dbReference type="InterPro" id="IPR050957">
    <property type="entry name" value="BMP_lipoprotein"/>
</dbReference>
<evidence type="ECO:0000313" key="10">
    <source>
        <dbReference type="EMBL" id="MDY5146366.1"/>
    </source>
</evidence>
<dbReference type="PANTHER" id="PTHR34296">
    <property type="entry name" value="TRANSCRIPTIONAL ACTIVATOR PROTEIN MED"/>
    <property type="match status" value="1"/>
</dbReference>
<dbReference type="GeneID" id="92813718"/>
<protein>
    <submittedName>
        <fullName evidence="9">BMP family ABC transporter substrate-binding protein</fullName>
    </submittedName>
</protein>
<feature type="domain" description="ABC transporter substrate-binding protein PnrA-like" evidence="8">
    <location>
        <begin position="58"/>
        <end position="318"/>
    </location>
</feature>
<evidence type="ECO:0000259" key="8">
    <source>
        <dbReference type="Pfam" id="PF02608"/>
    </source>
</evidence>
<evidence type="ECO:0000256" key="3">
    <source>
        <dbReference type="ARBA" id="ARBA00022475"/>
    </source>
</evidence>
<dbReference type="Gene3D" id="3.40.50.2300">
    <property type="match status" value="2"/>
</dbReference>
<evidence type="ECO:0000256" key="6">
    <source>
        <dbReference type="ARBA" id="ARBA00023288"/>
    </source>
</evidence>
<comment type="subcellular location">
    <subcellularLocation>
        <location evidence="1">Cell membrane</location>
        <topology evidence="1">Lipid-anchor</topology>
    </subcellularLocation>
</comment>
<dbReference type="PANTHER" id="PTHR34296:SF2">
    <property type="entry name" value="ABC TRANSPORTER GUANOSINE-BINDING PROTEIN NUPN"/>
    <property type="match status" value="1"/>
</dbReference>
<accession>A0AAW9HDE6</accession>
<keyword evidence="5" id="KW-0472">Membrane</keyword>
<dbReference type="Proteomes" id="UP001288320">
    <property type="component" value="Unassembled WGS sequence"/>
</dbReference>
<dbReference type="SUPFAM" id="SSF53822">
    <property type="entry name" value="Periplasmic binding protein-like I"/>
    <property type="match status" value="1"/>
</dbReference>
<dbReference type="GO" id="GO:0005886">
    <property type="term" value="C:plasma membrane"/>
    <property type="evidence" value="ECO:0007669"/>
    <property type="project" value="UniProtKB-SubCell"/>
</dbReference>
<keyword evidence="6" id="KW-0449">Lipoprotein</keyword>
<evidence type="ECO:0000256" key="5">
    <source>
        <dbReference type="ARBA" id="ARBA00023136"/>
    </source>
</evidence>
<keyword evidence="4 7" id="KW-0732">Signal</keyword>
<evidence type="ECO:0000313" key="11">
    <source>
        <dbReference type="Proteomes" id="UP001284901"/>
    </source>
</evidence>
<evidence type="ECO:0000256" key="7">
    <source>
        <dbReference type="SAM" id="SignalP"/>
    </source>
</evidence>
<dbReference type="EMBL" id="JAWNFY010000011">
    <property type="protein sequence ID" value="MDY5146366.1"/>
    <property type="molecule type" value="Genomic_DNA"/>
</dbReference>
<evidence type="ECO:0000256" key="2">
    <source>
        <dbReference type="ARBA" id="ARBA00008610"/>
    </source>
</evidence>
<dbReference type="EMBL" id="JAWNFV010000009">
    <property type="protein sequence ID" value="MDY5140713.1"/>
    <property type="molecule type" value="Genomic_DNA"/>
</dbReference>
<dbReference type="InterPro" id="IPR003760">
    <property type="entry name" value="PnrA-like"/>
</dbReference>
<comment type="caution">
    <text evidence="9">The sequence shown here is derived from an EMBL/GenBank/DDBJ whole genome shotgun (WGS) entry which is preliminary data.</text>
</comment>
<reference evidence="9 11" key="1">
    <citation type="submission" date="2023-10" db="EMBL/GenBank/DDBJ databases">
        <title>Whole Genome based description of the genera Actinobaculum and Actinotignum reveals a complex phylogenetic relationship within the species included in the genus Actinotignum.</title>
        <authorList>
            <person name="Jensen C.S."/>
            <person name="Dargis R."/>
            <person name="Kemp M."/>
            <person name="Christensen J.J."/>
        </authorList>
    </citation>
    <scope>NUCLEOTIDE SEQUENCE</scope>
    <source>
        <strain evidence="10 11">SLA_B089</strain>
        <strain evidence="9">SLA_B245</strain>
    </source>
</reference>
<organism evidence="9 12">
    <name type="scientific">Actinotignum timonense</name>
    <dbReference type="NCBI Taxonomy" id="1870995"/>
    <lineage>
        <taxon>Bacteria</taxon>
        <taxon>Bacillati</taxon>
        <taxon>Actinomycetota</taxon>
        <taxon>Actinomycetes</taxon>
        <taxon>Actinomycetales</taxon>
        <taxon>Actinomycetaceae</taxon>
        <taxon>Actinotignum</taxon>
    </lineage>
</organism>
<dbReference type="CDD" id="cd06354">
    <property type="entry name" value="PBP1_PrnA-like"/>
    <property type="match status" value="1"/>
</dbReference>
<dbReference type="RefSeq" id="WP_087069805.1">
    <property type="nucleotide sequence ID" value="NZ_CAUPFC010000011.1"/>
</dbReference>